<dbReference type="InterPro" id="IPR045036">
    <property type="entry name" value="Spartin-like"/>
</dbReference>
<dbReference type="PANTHER" id="PTHR21068">
    <property type="entry name" value="SPARTIN"/>
    <property type="match status" value="1"/>
</dbReference>
<dbReference type="EMBL" id="AMYB01000005">
    <property type="protein sequence ID" value="OAD02418.1"/>
    <property type="molecule type" value="Genomic_DNA"/>
</dbReference>
<dbReference type="STRING" id="747725.A0A168KI85"/>
<evidence type="ECO:0000313" key="3">
    <source>
        <dbReference type="EMBL" id="OAD02418.1"/>
    </source>
</evidence>
<dbReference type="VEuPathDB" id="FungiDB:MUCCIDRAFT_82806"/>
<feature type="region of interest" description="Disordered" evidence="1">
    <location>
        <begin position="425"/>
        <end position="450"/>
    </location>
</feature>
<evidence type="ECO:0000259" key="2">
    <source>
        <dbReference type="Pfam" id="PF06911"/>
    </source>
</evidence>
<dbReference type="Proteomes" id="UP000077051">
    <property type="component" value="Unassembled WGS sequence"/>
</dbReference>
<dbReference type="Pfam" id="PF06911">
    <property type="entry name" value="Senescence"/>
    <property type="match status" value="1"/>
</dbReference>
<protein>
    <recommendedName>
        <fullName evidence="2">Senescence domain-containing protein</fullName>
    </recommendedName>
</protein>
<comment type="caution">
    <text evidence="3">The sequence shown here is derived from an EMBL/GenBank/DDBJ whole genome shotgun (WGS) entry which is preliminary data.</text>
</comment>
<sequence length="499" mass="54595">MTVLPITPNADQIDPTSLTYICLVDRVSVSSFDQGILTHIGDGHLTAYISSDPSAEQQVLLLKFYDYYDQEKAAIVLVSRSKAWLQDERTLIFPRVEGGLWRVNCSDSEELTFTELQDVLTYFIKYENRHQMKNTLAMVNPVSCQVTQVVADNVQLDRTESESILDEEDFISSHEDEKGQKLPVYINKSSSQVGHACVDSSEQGIDLEQEPLDPSKVRKVRLLYQSGNAMVTGSDWIAHALVLTGQALAQGIASGGKMLEDKIEPNKEPIKLSQQERRVFEVAYNTTTTATNMAAGLVDMAVSTAVSKINELVYDDQQMQAREPVENASRHFGISALQAAVKIVGGVASAASMVLVSSRDSIIQMIHKKYGTDAGYMAEKTIGSGANMAEMLVYFDARGISRRVIVGGATEYDKQHKASQVFSTGTAAAASSNSSTTTTTPKALTNSKEKDGNQVVFENEWLDDDDDVSLKDASSSVQQDISASDKTTKKKADSNLIII</sequence>
<keyword evidence="4" id="KW-1185">Reference proteome</keyword>
<evidence type="ECO:0000313" key="4">
    <source>
        <dbReference type="Proteomes" id="UP000077051"/>
    </source>
</evidence>
<accession>A0A168KI85</accession>
<evidence type="ECO:0000256" key="1">
    <source>
        <dbReference type="SAM" id="MobiDB-lite"/>
    </source>
</evidence>
<proteinExistence type="predicted"/>
<dbReference type="AlphaFoldDB" id="A0A168KI85"/>
<reference evidence="3 4" key="1">
    <citation type="submission" date="2015-06" db="EMBL/GenBank/DDBJ databases">
        <title>Expansion of signal transduction pathways in fungi by whole-genome duplication.</title>
        <authorList>
            <consortium name="DOE Joint Genome Institute"/>
            <person name="Corrochano L.M."/>
            <person name="Kuo A."/>
            <person name="Marcet-Houben M."/>
            <person name="Polaino S."/>
            <person name="Salamov A."/>
            <person name="Villalobos J.M."/>
            <person name="Alvarez M.I."/>
            <person name="Avalos J."/>
            <person name="Benito E.P."/>
            <person name="Benoit I."/>
            <person name="Burger G."/>
            <person name="Camino L.P."/>
            <person name="Canovas D."/>
            <person name="Cerda-Olmedo E."/>
            <person name="Cheng J.-F."/>
            <person name="Dominguez A."/>
            <person name="Elias M."/>
            <person name="Eslava A.P."/>
            <person name="Glaser F."/>
            <person name="Grimwood J."/>
            <person name="Gutierrez G."/>
            <person name="Heitman J."/>
            <person name="Henrissat B."/>
            <person name="Iturriaga E.A."/>
            <person name="Lang B.F."/>
            <person name="Lavin J.L."/>
            <person name="Lee S."/>
            <person name="Li W."/>
            <person name="Lindquist E."/>
            <person name="Lopez-Garcia S."/>
            <person name="Luque E.M."/>
            <person name="Marcos A.T."/>
            <person name="Martin J."/>
            <person name="Mccluskey K."/>
            <person name="Medina H.R."/>
            <person name="Miralles-Duran A."/>
            <person name="Miyazaki A."/>
            <person name="Munoz-Torres E."/>
            <person name="Oguiza J.A."/>
            <person name="Ohm R."/>
            <person name="Olmedo M."/>
            <person name="Orejas M."/>
            <person name="Ortiz-Castellanos L."/>
            <person name="Pisabarro A.G."/>
            <person name="Rodriguez-Romero J."/>
            <person name="Ruiz-Herrera J."/>
            <person name="Ruiz-Vazquez R."/>
            <person name="Sanz C."/>
            <person name="Schackwitz W."/>
            <person name="Schmutz J."/>
            <person name="Shahriari M."/>
            <person name="Shelest E."/>
            <person name="Silva-Franco F."/>
            <person name="Soanes D."/>
            <person name="Syed K."/>
            <person name="Tagua V.G."/>
            <person name="Talbot N.J."/>
            <person name="Thon M."/>
            <person name="De Vries R.P."/>
            <person name="Wiebenga A."/>
            <person name="Yadav J.S."/>
            <person name="Braun E.L."/>
            <person name="Baker S."/>
            <person name="Garre V."/>
            <person name="Horwitz B."/>
            <person name="Torres-Martinez S."/>
            <person name="Idnurm A."/>
            <person name="Herrera-Estrella A."/>
            <person name="Gabaldon T."/>
            <person name="Grigoriev I.V."/>
        </authorList>
    </citation>
    <scope>NUCLEOTIDE SEQUENCE [LARGE SCALE GENOMIC DNA]</scope>
    <source>
        <strain evidence="3 4">CBS 277.49</strain>
    </source>
</reference>
<organism evidence="3 4">
    <name type="scientific">Mucor lusitanicus CBS 277.49</name>
    <dbReference type="NCBI Taxonomy" id="747725"/>
    <lineage>
        <taxon>Eukaryota</taxon>
        <taxon>Fungi</taxon>
        <taxon>Fungi incertae sedis</taxon>
        <taxon>Mucoromycota</taxon>
        <taxon>Mucoromycotina</taxon>
        <taxon>Mucoromycetes</taxon>
        <taxon>Mucorales</taxon>
        <taxon>Mucorineae</taxon>
        <taxon>Mucoraceae</taxon>
        <taxon>Mucor</taxon>
    </lineage>
</organism>
<name>A0A168KI85_MUCCL</name>
<feature type="compositionally biased region" description="Low complexity" evidence="1">
    <location>
        <begin position="425"/>
        <end position="445"/>
    </location>
</feature>
<dbReference type="GO" id="GO:0051301">
    <property type="term" value="P:cell division"/>
    <property type="evidence" value="ECO:0007669"/>
    <property type="project" value="TreeGrafter"/>
</dbReference>
<dbReference type="OrthoDB" id="20821at2759"/>
<dbReference type="InterPro" id="IPR009686">
    <property type="entry name" value="Senescence/spartin_C"/>
</dbReference>
<dbReference type="PANTHER" id="PTHR21068:SF43">
    <property type="entry name" value="SPARTIN"/>
    <property type="match status" value="1"/>
</dbReference>
<feature type="region of interest" description="Disordered" evidence="1">
    <location>
        <begin position="472"/>
        <end position="499"/>
    </location>
</feature>
<gene>
    <name evidence="3" type="ORF">MUCCIDRAFT_82806</name>
</gene>
<dbReference type="GO" id="GO:0005886">
    <property type="term" value="C:plasma membrane"/>
    <property type="evidence" value="ECO:0007669"/>
    <property type="project" value="TreeGrafter"/>
</dbReference>
<feature type="domain" description="Senescence" evidence="2">
    <location>
        <begin position="229"/>
        <end position="409"/>
    </location>
</feature>